<protein>
    <submittedName>
        <fullName evidence="2">Phenazine biosynthesis protein PhzF like</fullName>
    </submittedName>
</protein>
<dbReference type="AlphaFoldDB" id="W4Q0M6"/>
<dbReference type="NCBIfam" id="TIGR00654">
    <property type="entry name" value="PhzF_family"/>
    <property type="match status" value="1"/>
</dbReference>
<dbReference type="GO" id="GO:0005737">
    <property type="term" value="C:cytoplasm"/>
    <property type="evidence" value="ECO:0007669"/>
    <property type="project" value="TreeGrafter"/>
</dbReference>
<sequence>MEGVRVFHVDAFTTTAFGGNPAGVVPNAEGLNKKEMQLIAKELNLSETAFLTTSSSSQADYQIQFFTPTKEIDFCGHATVGAAWVLGTMYQLATKKDQVVFETNIGIVPVQFMVENDNLHSVLMTQVEPSVKTISTDLTELVRYVGIKESDIDSQYPVRLGYTGNWHLLIPVKSRNAVDEASPKLDLLKEHNERHHISTTHLFTFDCEEENCLVYTRDFAPAFGINEDPVTGSANGALSGYFILEGILDVSKDHHFQIAQGHSMGRPGFLQVIIKVGNDRPVIQVGGSAVITIAGNLLARR</sequence>
<dbReference type="SUPFAM" id="SSF54506">
    <property type="entry name" value="Diaminopimelate epimerase-like"/>
    <property type="match status" value="1"/>
</dbReference>
<dbReference type="Pfam" id="PF02567">
    <property type="entry name" value="PhzC-PhzF"/>
    <property type="match status" value="1"/>
</dbReference>
<feature type="active site" evidence="1">
    <location>
        <position position="47"/>
    </location>
</feature>
<dbReference type="EMBL" id="BAUT01000005">
    <property type="protein sequence ID" value="GAE24914.1"/>
    <property type="molecule type" value="Genomic_DNA"/>
</dbReference>
<reference evidence="2" key="1">
    <citation type="journal article" date="2014" name="Genome Announc.">
        <title>Draft Genome Sequences of Three Alkaliphilic Bacillus Strains, Bacillus wakoensis JCM 9140T, Bacillus akibai JCM 9157T, and Bacillus hemicellulosilyticus JCM 9152T.</title>
        <authorList>
            <person name="Yuki M."/>
            <person name="Oshima K."/>
            <person name="Suda W."/>
            <person name="Oshida Y."/>
            <person name="Kitamura K."/>
            <person name="Iida T."/>
            <person name="Hattori M."/>
            <person name="Ohkuma M."/>
        </authorList>
    </citation>
    <scope>NUCLEOTIDE SEQUENCE [LARGE SCALE GENOMIC DNA]</scope>
    <source>
        <strain evidence="2">JCM 9140</strain>
    </source>
</reference>
<proteinExistence type="predicted"/>
<dbReference type="PIRSF" id="PIRSF016184">
    <property type="entry name" value="PhzC_PhzF"/>
    <property type="match status" value="1"/>
</dbReference>
<evidence type="ECO:0000313" key="2">
    <source>
        <dbReference type="EMBL" id="GAE24914.1"/>
    </source>
</evidence>
<dbReference type="STRING" id="1236970.JCM9140_878"/>
<comment type="caution">
    <text evidence="2">The sequence shown here is derived from an EMBL/GenBank/DDBJ whole genome shotgun (WGS) entry which is preliminary data.</text>
</comment>
<dbReference type="Proteomes" id="UP000018890">
    <property type="component" value="Unassembled WGS sequence"/>
</dbReference>
<organism evidence="2 3">
    <name type="scientific">Halalkalibacter wakoensis JCM 9140</name>
    <dbReference type="NCBI Taxonomy" id="1236970"/>
    <lineage>
        <taxon>Bacteria</taxon>
        <taxon>Bacillati</taxon>
        <taxon>Bacillota</taxon>
        <taxon>Bacilli</taxon>
        <taxon>Bacillales</taxon>
        <taxon>Bacillaceae</taxon>
        <taxon>Halalkalibacter</taxon>
    </lineage>
</organism>
<dbReference type="RefSeq" id="WP_034742588.1">
    <property type="nucleotide sequence ID" value="NZ_BAUT01000005.1"/>
</dbReference>
<dbReference type="OrthoDB" id="9788221at2"/>
<evidence type="ECO:0000313" key="3">
    <source>
        <dbReference type="Proteomes" id="UP000018890"/>
    </source>
</evidence>
<gene>
    <name evidence="2" type="ORF">JCM9140_878</name>
</gene>
<dbReference type="GO" id="GO:0016853">
    <property type="term" value="F:isomerase activity"/>
    <property type="evidence" value="ECO:0007669"/>
    <property type="project" value="TreeGrafter"/>
</dbReference>
<dbReference type="InterPro" id="IPR003719">
    <property type="entry name" value="Phenazine_PhzF-like"/>
</dbReference>
<dbReference type="Gene3D" id="3.10.310.10">
    <property type="entry name" value="Diaminopimelate Epimerase, Chain A, domain 1"/>
    <property type="match status" value="2"/>
</dbReference>
<name>W4Q0M6_9BACI</name>
<keyword evidence="3" id="KW-1185">Reference proteome</keyword>
<evidence type="ECO:0000256" key="1">
    <source>
        <dbReference type="PIRSR" id="PIRSR016184-1"/>
    </source>
</evidence>
<dbReference type="PANTHER" id="PTHR13774">
    <property type="entry name" value="PHENAZINE BIOSYNTHESIS PROTEIN"/>
    <property type="match status" value="1"/>
</dbReference>
<accession>W4Q0M6</accession>